<dbReference type="InterPro" id="IPR003754">
    <property type="entry name" value="4pyrrol_synth_uPrphyn_synth"/>
</dbReference>
<comment type="similarity">
    <text evidence="11">Belongs to the precorrin methyltransferase family.</text>
</comment>
<comment type="function">
    <text evidence="1 10">Tetrapolymerization of the monopyrrole PBG into the hydroxymethylbilane pre-uroporphyrinogen in several discrete steps.</text>
</comment>
<dbReference type="InterPro" id="IPR003043">
    <property type="entry name" value="Uropor_MeTrfase_CS"/>
</dbReference>
<evidence type="ECO:0000256" key="1">
    <source>
        <dbReference type="ARBA" id="ARBA00002869"/>
    </source>
</evidence>
<dbReference type="EC" id="2.5.1.61" evidence="10"/>
<comment type="subunit">
    <text evidence="4 10">Monomer.</text>
</comment>
<reference evidence="16 17" key="1">
    <citation type="submission" date="2015-09" db="EMBL/GenBank/DDBJ databases">
        <title>Genome sequence of Acetobacterium wieringae DSM 1911.</title>
        <authorList>
            <person name="Poehlein A."/>
            <person name="Bengelsdorf F.R."/>
            <person name="Schiel-Bengelsdorf B."/>
            <person name="Duerre P."/>
            <person name="Daniel R."/>
        </authorList>
    </citation>
    <scope>NUCLEOTIDE SEQUENCE [LARGE SCALE GENOMIC DNA]</scope>
    <source>
        <strain evidence="16 17">DSM 1911</strain>
    </source>
</reference>
<keyword evidence="8 10" id="KW-0627">Porphyrin biosynthesis</keyword>
<dbReference type="InterPro" id="IPR000878">
    <property type="entry name" value="4pyrrol_Mease"/>
</dbReference>
<dbReference type="Proteomes" id="UP000176244">
    <property type="component" value="Unassembled WGS sequence"/>
</dbReference>
<dbReference type="InterPro" id="IPR014776">
    <property type="entry name" value="4pyrrole_Mease_sub2"/>
</dbReference>
<keyword evidence="6 10" id="KW-0808">Transferase</keyword>
<keyword evidence="7" id="KW-0949">S-adenosyl-L-methionine</keyword>
<organism evidence="16 17">
    <name type="scientific">Acetobacterium wieringae</name>
    <dbReference type="NCBI Taxonomy" id="52694"/>
    <lineage>
        <taxon>Bacteria</taxon>
        <taxon>Bacillati</taxon>
        <taxon>Bacillota</taxon>
        <taxon>Clostridia</taxon>
        <taxon>Eubacteriales</taxon>
        <taxon>Eubacteriaceae</taxon>
        <taxon>Acetobacterium</taxon>
    </lineage>
</organism>
<comment type="cofactor">
    <cofactor evidence="10">
        <name>dipyrromethane</name>
        <dbReference type="ChEBI" id="CHEBI:60342"/>
    </cofactor>
    <text evidence="10">Binds 1 dipyrromethane group covalently.</text>
</comment>
<comment type="miscellaneous">
    <text evidence="10">The porphobilinogen subunits are added to the dipyrromethane group.</text>
</comment>
<evidence type="ECO:0000256" key="3">
    <source>
        <dbReference type="ARBA" id="ARBA00005638"/>
    </source>
</evidence>
<protein>
    <recommendedName>
        <fullName evidence="10">Porphobilinogen deaminase</fullName>
        <shortName evidence="10">PBG</shortName>
        <ecNumber evidence="10">2.5.1.61</ecNumber>
    </recommendedName>
    <alternativeName>
        <fullName evidence="10">Hydroxymethylbilane synthase</fullName>
        <shortName evidence="10">HMBS</shortName>
    </alternativeName>
    <alternativeName>
        <fullName evidence="10">Pre-uroporphyrinogen synthase</fullName>
    </alternativeName>
</protein>
<dbReference type="InterPro" id="IPR022417">
    <property type="entry name" value="Porphobilin_deaminase_N"/>
</dbReference>
<dbReference type="NCBIfam" id="TIGR01469">
    <property type="entry name" value="cobA_cysG_Cterm"/>
    <property type="match status" value="1"/>
</dbReference>
<dbReference type="AlphaFoldDB" id="A0A1F2PNL2"/>
<evidence type="ECO:0000313" key="17">
    <source>
        <dbReference type="Proteomes" id="UP000176244"/>
    </source>
</evidence>
<evidence type="ECO:0000256" key="4">
    <source>
        <dbReference type="ARBA" id="ARBA00011245"/>
    </source>
</evidence>
<dbReference type="InterPro" id="IPR022418">
    <property type="entry name" value="Porphobilinogen_deaminase_C"/>
</dbReference>
<feature type="domain" description="Tetrapyrrole biosynthesis uroporphyrinogen III synthase" evidence="14">
    <location>
        <begin position="569"/>
        <end position="796"/>
    </location>
</feature>
<dbReference type="GO" id="GO:0006782">
    <property type="term" value="P:protoporphyrinogen IX biosynthetic process"/>
    <property type="evidence" value="ECO:0007669"/>
    <property type="project" value="UniProtKB-UniRule"/>
</dbReference>
<evidence type="ECO:0000256" key="11">
    <source>
        <dbReference type="RuleBase" id="RU003960"/>
    </source>
</evidence>
<dbReference type="OrthoDB" id="9815856at2"/>
<dbReference type="InterPro" id="IPR035996">
    <property type="entry name" value="4pyrrol_Methylase_sf"/>
</dbReference>
<dbReference type="InterPro" id="IPR036108">
    <property type="entry name" value="4pyrrol_syn_uPrphyn_synt_sf"/>
</dbReference>
<dbReference type="FunFam" id="3.30.950.10:FF:000001">
    <property type="entry name" value="Siroheme synthase"/>
    <property type="match status" value="1"/>
</dbReference>
<evidence type="ECO:0000259" key="13">
    <source>
        <dbReference type="Pfam" id="PF01379"/>
    </source>
</evidence>
<keyword evidence="5 11" id="KW-0489">Methyltransferase</keyword>
<feature type="domain" description="Porphobilinogen deaminase C-terminal" evidence="15">
    <location>
        <begin position="229"/>
        <end position="295"/>
    </location>
</feature>
<evidence type="ECO:0000256" key="5">
    <source>
        <dbReference type="ARBA" id="ARBA00022603"/>
    </source>
</evidence>
<dbReference type="PANTHER" id="PTHR11557:SF0">
    <property type="entry name" value="PORPHOBILINOGEN DEAMINASE"/>
    <property type="match status" value="1"/>
</dbReference>
<dbReference type="HAMAP" id="MF_00260">
    <property type="entry name" value="Porphobil_deam"/>
    <property type="match status" value="1"/>
</dbReference>
<dbReference type="Gene3D" id="3.40.190.10">
    <property type="entry name" value="Periplasmic binding protein-like II"/>
    <property type="match status" value="2"/>
</dbReference>
<dbReference type="Gene3D" id="3.40.50.10090">
    <property type="match status" value="2"/>
</dbReference>
<comment type="similarity">
    <text evidence="3 10">Belongs to the HMBS family.</text>
</comment>
<dbReference type="GO" id="GO:0004418">
    <property type="term" value="F:hydroxymethylbilane synthase activity"/>
    <property type="evidence" value="ECO:0007669"/>
    <property type="project" value="UniProtKB-UniRule"/>
</dbReference>
<evidence type="ECO:0000256" key="7">
    <source>
        <dbReference type="ARBA" id="ARBA00022691"/>
    </source>
</evidence>
<dbReference type="InterPro" id="IPR022419">
    <property type="entry name" value="Porphobilin_deaminase_cofac_BS"/>
</dbReference>
<feature type="domain" description="Porphobilinogen deaminase N-terminal" evidence="13">
    <location>
        <begin position="3"/>
        <end position="214"/>
    </location>
</feature>
<accession>A0A1F2PNL2</accession>
<evidence type="ECO:0000256" key="9">
    <source>
        <dbReference type="ARBA" id="ARBA00048169"/>
    </source>
</evidence>
<dbReference type="Gene3D" id="3.40.1010.10">
    <property type="entry name" value="Cobalt-precorrin-4 Transmethylase, Domain 1"/>
    <property type="match status" value="1"/>
</dbReference>
<evidence type="ECO:0000313" key="16">
    <source>
        <dbReference type="EMBL" id="OFV72266.1"/>
    </source>
</evidence>
<dbReference type="NCBIfam" id="NF004790">
    <property type="entry name" value="PRK06136.1"/>
    <property type="match status" value="1"/>
</dbReference>
<sequence length="805" mass="87754">MNIKVGTRGSTLARTQSQWLIDVLAKAHPQVNFEMVIIKTKGDLVQDKPLDKIGDKGLFTKELEDALLSGEIDMAIHSMKDMPSKLPEGLILTVPPVREDPRDVLLTPHRITALDELPKGAVVATGSKRRIAQLQKLRPDVEIVGIRGNIDTRIRKMQEQQLDGIILAAAGLKRIGRLEDSAYYTVALPETTFIPAPAQGILAVEVREDNQTVNELMAVISDQNTIVQMSAERSFLNALNGSCHIPVGAFCEIEAEEITVYGLYGLEDGSRVVTRSIKGAPEEAENLGKQLAKACYQAVHEKPGKVYLAGGGCGDPGLLTVKAKDILTKADVVVYDALVNESFLNDARADAEIIYVGKRAGNHAMRQEDINALLVQKGQEGKLVLRLKGGDPYVFGRGGEEGEDLYDAGVPFEVIPGITSVIGGLAYAGIPITHRDCVSSFHVITGHLKSNAYDGSSDLDWPVLGKLKGTIVFLMGVKNLEKICDELVKNGMNPEMPVAVVHRASTPYQRVVTGNLTTIYDIAAEAKITAPSLIVVGEVVNKRQKLRFFDEKPLFGKNIIVTRSREQSSQMVEKITELGGNAIEFPTIKIVPINEAACDEKVKCLKDYSHIIFTSINGVEVFFDSLARCGKDARAFGNLHITAIGEGTKNALLARGLQADFVPDKYVGEELVSGLVPLLTKDSRVLIPRSKNARIYVVEELSKICPVDEVQSYETIREDHATVDPLAMLNNKEIDYITFTSSTTVEFFVEKIGAAHIDAINTAKCVSIGPQTSKKCVELGITVDIEAETYTIQGMLDAILKDSQK</sequence>
<dbReference type="InterPro" id="IPR036803">
    <property type="entry name" value="Porphobilinogen_deaminase_C_sf"/>
</dbReference>
<dbReference type="GO" id="GO:0019354">
    <property type="term" value="P:siroheme biosynthetic process"/>
    <property type="evidence" value="ECO:0007669"/>
    <property type="project" value="InterPro"/>
</dbReference>
<dbReference type="InterPro" id="IPR000860">
    <property type="entry name" value="HemC"/>
</dbReference>
<dbReference type="Pfam" id="PF03900">
    <property type="entry name" value="Porphobil_deamC"/>
    <property type="match status" value="1"/>
</dbReference>
<name>A0A1F2PNL2_9FIRM</name>
<dbReference type="FunFam" id="3.40.190.10:FF:000004">
    <property type="entry name" value="Porphobilinogen deaminase"/>
    <property type="match status" value="1"/>
</dbReference>
<dbReference type="GO" id="GO:0005737">
    <property type="term" value="C:cytoplasm"/>
    <property type="evidence" value="ECO:0007669"/>
    <property type="project" value="UniProtKB-UniRule"/>
</dbReference>
<dbReference type="SUPFAM" id="SSF69618">
    <property type="entry name" value="HemD-like"/>
    <property type="match status" value="1"/>
</dbReference>
<dbReference type="PANTHER" id="PTHR11557">
    <property type="entry name" value="PORPHOBILINOGEN DEAMINASE"/>
    <property type="match status" value="1"/>
</dbReference>
<dbReference type="CDD" id="cd06578">
    <property type="entry name" value="HemD"/>
    <property type="match status" value="1"/>
</dbReference>
<evidence type="ECO:0000259" key="15">
    <source>
        <dbReference type="Pfam" id="PF03900"/>
    </source>
</evidence>
<evidence type="ECO:0000259" key="14">
    <source>
        <dbReference type="Pfam" id="PF02602"/>
    </source>
</evidence>
<evidence type="ECO:0000259" key="12">
    <source>
        <dbReference type="Pfam" id="PF00590"/>
    </source>
</evidence>
<dbReference type="PRINTS" id="PR00151">
    <property type="entry name" value="PORPHBDMNASE"/>
</dbReference>
<comment type="catalytic activity">
    <reaction evidence="9 10">
        <text>4 porphobilinogen + H2O = hydroxymethylbilane + 4 NH4(+)</text>
        <dbReference type="Rhea" id="RHEA:13185"/>
        <dbReference type="ChEBI" id="CHEBI:15377"/>
        <dbReference type="ChEBI" id="CHEBI:28938"/>
        <dbReference type="ChEBI" id="CHEBI:57845"/>
        <dbReference type="ChEBI" id="CHEBI:58126"/>
        <dbReference type="EC" id="2.5.1.61"/>
    </reaction>
</comment>
<dbReference type="Pfam" id="PF00590">
    <property type="entry name" value="TP_methylase"/>
    <property type="match status" value="1"/>
</dbReference>
<dbReference type="CDD" id="cd11642">
    <property type="entry name" value="SUMT"/>
    <property type="match status" value="1"/>
</dbReference>
<dbReference type="Pfam" id="PF02602">
    <property type="entry name" value="HEM4"/>
    <property type="match status" value="1"/>
</dbReference>
<evidence type="ECO:0000256" key="10">
    <source>
        <dbReference type="HAMAP-Rule" id="MF_00260"/>
    </source>
</evidence>
<dbReference type="STRING" id="52694.ACWI_01770"/>
<gene>
    <name evidence="16" type="primary">nasF</name>
    <name evidence="10" type="synonym">hemC</name>
    <name evidence="16" type="ORF">ACWI_01770</name>
</gene>
<dbReference type="RefSeq" id="WP_070369550.1">
    <property type="nucleotide sequence ID" value="NZ_LKEU01000010.1"/>
</dbReference>
<dbReference type="GO" id="GO:0004852">
    <property type="term" value="F:uroporphyrinogen-III synthase activity"/>
    <property type="evidence" value="ECO:0007669"/>
    <property type="project" value="InterPro"/>
</dbReference>
<dbReference type="FunFam" id="3.40.1010.10:FF:000001">
    <property type="entry name" value="Siroheme synthase"/>
    <property type="match status" value="1"/>
</dbReference>
<dbReference type="Gene3D" id="3.30.160.40">
    <property type="entry name" value="Porphobilinogen deaminase, C-terminal domain"/>
    <property type="match status" value="1"/>
</dbReference>
<evidence type="ECO:0000256" key="8">
    <source>
        <dbReference type="ARBA" id="ARBA00023244"/>
    </source>
</evidence>
<dbReference type="GO" id="GO:0004851">
    <property type="term" value="F:uroporphyrin-III C-methyltransferase activity"/>
    <property type="evidence" value="ECO:0007669"/>
    <property type="project" value="UniProtKB-ARBA"/>
</dbReference>
<comment type="caution">
    <text evidence="16">The sequence shown here is derived from an EMBL/GenBank/DDBJ whole genome shotgun (WGS) entry which is preliminary data.</text>
</comment>
<dbReference type="Pfam" id="PF01379">
    <property type="entry name" value="Porphobil_deam"/>
    <property type="match status" value="1"/>
</dbReference>
<dbReference type="SUPFAM" id="SSF54782">
    <property type="entry name" value="Porphobilinogen deaminase (hydroxymethylbilane synthase), C-terminal domain"/>
    <property type="match status" value="1"/>
</dbReference>
<dbReference type="FunFam" id="3.40.190.10:FF:000005">
    <property type="entry name" value="Porphobilinogen deaminase"/>
    <property type="match status" value="1"/>
</dbReference>
<dbReference type="PROSITE" id="PS00840">
    <property type="entry name" value="SUMT_2"/>
    <property type="match status" value="1"/>
</dbReference>
<dbReference type="PROSITE" id="PS00533">
    <property type="entry name" value="PORPHOBILINOGEN_DEAM"/>
    <property type="match status" value="1"/>
</dbReference>
<comment type="pathway">
    <text evidence="2">Porphyrin-containing compound metabolism; protoporphyrin-IX biosynthesis; coproporphyrinogen-III from 5-aminolevulinate: step 2/4.</text>
</comment>
<evidence type="ECO:0000256" key="6">
    <source>
        <dbReference type="ARBA" id="ARBA00022679"/>
    </source>
</evidence>
<dbReference type="InterPro" id="IPR006366">
    <property type="entry name" value="CobA/CysG_C"/>
</dbReference>
<dbReference type="InterPro" id="IPR014777">
    <property type="entry name" value="4pyrrole_Mease_sub1"/>
</dbReference>
<feature type="modified residue" description="S-(dipyrrolylmethanemethyl)cysteine" evidence="10">
    <location>
        <position position="243"/>
    </location>
</feature>
<dbReference type="EMBL" id="LKEU01000010">
    <property type="protein sequence ID" value="OFV72266.1"/>
    <property type="molecule type" value="Genomic_DNA"/>
</dbReference>
<dbReference type="SUPFAM" id="SSF53850">
    <property type="entry name" value="Periplasmic binding protein-like II"/>
    <property type="match status" value="1"/>
</dbReference>
<feature type="domain" description="Tetrapyrrole methylase" evidence="12">
    <location>
        <begin position="305"/>
        <end position="519"/>
    </location>
</feature>
<evidence type="ECO:0000256" key="2">
    <source>
        <dbReference type="ARBA" id="ARBA00004735"/>
    </source>
</evidence>
<dbReference type="NCBIfam" id="TIGR00212">
    <property type="entry name" value="hemC"/>
    <property type="match status" value="1"/>
</dbReference>
<dbReference type="GO" id="GO:0032259">
    <property type="term" value="P:methylation"/>
    <property type="evidence" value="ECO:0007669"/>
    <property type="project" value="UniProtKB-KW"/>
</dbReference>
<proteinExistence type="inferred from homology"/>
<dbReference type="SUPFAM" id="SSF53790">
    <property type="entry name" value="Tetrapyrrole methylase"/>
    <property type="match status" value="1"/>
</dbReference>
<dbReference type="Gene3D" id="3.30.950.10">
    <property type="entry name" value="Methyltransferase, Cobalt-precorrin-4 Transmethylase, Domain 2"/>
    <property type="match status" value="1"/>
</dbReference>